<evidence type="ECO:0000313" key="6">
    <source>
        <dbReference type="EMBL" id="HBQ48772.1"/>
    </source>
</evidence>
<organism evidence="7 8">
    <name type="scientific">Hyphomonas atlantica</name>
    <dbReference type="NCBI Taxonomy" id="1280948"/>
    <lineage>
        <taxon>Bacteria</taxon>
        <taxon>Pseudomonadati</taxon>
        <taxon>Pseudomonadota</taxon>
        <taxon>Alphaproteobacteria</taxon>
        <taxon>Hyphomonadales</taxon>
        <taxon>Hyphomonadaceae</taxon>
        <taxon>Hyphomonas</taxon>
    </lineage>
</organism>
<dbReference type="InterPro" id="IPR050204">
    <property type="entry name" value="AraC_XylS_family_regulators"/>
</dbReference>
<reference evidence="7 8" key="1">
    <citation type="journal article" date="2014" name="Antonie Van Leeuwenhoek">
        <title>Hyphomonas beringensis sp. nov. and Hyphomonas chukchiensis sp. nov., isolated from surface seawater of the Bering Sea and Chukchi Sea.</title>
        <authorList>
            <person name="Li C."/>
            <person name="Lai Q."/>
            <person name="Li G."/>
            <person name="Dong C."/>
            <person name="Wang J."/>
            <person name="Liao Y."/>
            <person name="Shao Z."/>
        </authorList>
    </citation>
    <scope>NUCLEOTIDE SEQUENCE [LARGE SCALE GENOMIC DNA]</scope>
    <source>
        <strain evidence="7 8">22II1-22F38</strain>
    </source>
</reference>
<reference evidence="9 10" key="2">
    <citation type="journal article" date="2018" name="Nat. Biotechnol.">
        <title>A standardized bacterial taxonomy based on genome phylogeny substantially revises the tree of life.</title>
        <authorList>
            <person name="Parks D.H."/>
            <person name="Chuvochina M."/>
            <person name="Waite D.W."/>
            <person name="Rinke C."/>
            <person name="Skarshewski A."/>
            <person name="Chaumeil P.A."/>
            <person name="Hugenholtz P."/>
        </authorList>
    </citation>
    <scope>NUCLEOTIDE SEQUENCE [LARGE SCALE GENOMIC DNA]</scope>
    <source>
        <strain evidence="6">UBA10378</strain>
        <strain evidence="5">UBA8557</strain>
    </source>
</reference>
<keyword evidence="2" id="KW-0238">DNA-binding</keyword>
<dbReference type="PATRIC" id="fig|1280948.3.peg.3106"/>
<dbReference type="OrthoDB" id="8004517at2"/>
<dbReference type="InterPro" id="IPR035418">
    <property type="entry name" value="AraC-bd_2"/>
</dbReference>
<evidence type="ECO:0000256" key="3">
    <source>
        <dbReference type="ARBA" id="ARBA00023163"/>
    </source>
</evidence>
<dbReference type="PRINTS" id="PR00032">
    <property type="entry name" value="HTHARAC"/>
</dbReference>
<dbReference type="GO" id="GO:0043565">
    <property type="term" value="F:sequence-specific DNA binding"/>
    <property type="evidence" value="ECO:0007669"/>
    <property type="project" value="InterPro"/>
</dbReference>
<dbReference type="Gene3D" id="1.10.10.60">
    <property type="entry name" value="Homeodomain-like"/>
    <property type="match status" value="1"/>
</dbReference>
<dbReference type="Proteomes" id="UP000024547">
    <property type="component" value="Unassembled WGS sequence"/>
</dbReference>
<dbReference type="SUPFAM" id="SSF46689">
    <property type="entry name" value="Homeodomain-like"/>
    <property type="match status" value="1"/>
</dbReference>
<sequence length="316" mass="34950">MRRLRLPFVSDPEGQPIDGRMTIQSSALGLQFARIESGRQVIDGRELEQGAGIWLLVLLKGNARFSSDGVAVDVTQNMIVYGATRHDSRLEVSEDNAILFVRIPDVALGGRLIAPTHYKSGTIDGSVGVGRMLLGMLLVMADELGDISTQDLPPVELALIELLTSKLLEIADTRSLGGAQGARAAHLHRIQQTLETLLWDPDLTIVKAADEVGVSPRYLQRLFAADGHNFSGYLKKRRLERCHADLISPLHAQESISEVAFRWGFSSSAHFSRSFREQFGLSPREHRRTGLANRAQDEAEVNKLWGEYQEFAQGRA</sequence>
<dbReference type="InterPro" id="IPR018060">
    <property type="entry name" value="HTH_AraC"/>
</dbReference>
<keyword evidence="1" id="KW-0805">Transcription regulation</keyword>
<evidence type="ECO:0000256" key="2">
    <source>
        <dbReference type="ARBA" id="ARBA00023125"/>
    </source>
</evidence>
<dbReference type="STRING" id="1280948.HY36_09935"/>
<evidence type="ECO:0000313" key="8">
    <source>
        <dbReference type="Proteomes" id="UP000024547"/>
    </source>
</evidence>
<dbReference type="GO" id="GO:0003700">
    <property type="term" value="F:DNA-binding transcription factor activity"/>
    <property type="evidence" value="ECO:0007669"/>
    <property type="project" value="InterPro"/>
</dbReference>
<dbReference type="PANTHER" id="PTHR46796:SF6">
    <property type="entry name" value="ARAC SUBFAMILY"/>
    <property type="match status" value="1"/>
</dbReference>
<dbReference type="Proteomes" id="UP000259173">
    <property type="component" value="Unassembled WGS sequence"/>
</dbReference>
<evidence type="ECO:0000313" key="9">
    <source>
        <dbReference type="Proteomes" id="UP000259173"/>
    </source>
</evidence>
<gene>
    <name evidence="5" type="ORF">DCG65_01180</name>
    <name evidence="6" type="ORF">DD728_07780</name>
    <name evidence="7" type="ORF">HY36_09935</name>
</gene>
<keyword evidence="8" id="KW-1185">Reference proteome</keyword>
<dbReference type="eggNOG" id="COG2207">
    <property type="taxonomic scope" value="Bacteria"/>
</dbReference>
<dbReference type="Pfam" id="PF14525">
    <property type="entry name" value="AraC_binding_2"/>
    <property type="match status" value="1"/>
</dbReference>
<evidence type="ECO:0000313" key="7">
    <source>
        <dbReference type="EMBL" id="KCZ58169.1"/>
    </source>
</evidence>
<evidence type="ECO:0000313" key="5">
    <source>
        <dbReference type="EMBL" id="HAE93141.1"/>
    </source>
</evidence>
<dbReference type="EMBL" id="AWFH01000061">
    <property type="protein sequence ID" value="KCZ58169.1"/>
    <property type="molecule type" value="Genomic_DNA"/>
</dbReference>
<dbReference type="SMART" id="SM00342">
    <property type="entry name" value="HTH_ARAC"/>
    <property type="match status" value="1"/>
</dbReference>
<accession>A0A059DXP5</accession>
<keyword evidence="3" id="KW-0804">Transcription</keyword>
<comment type="caution">
    <text evidence="7">The sequence shown here is derived from an EMBL/GenBank/DDBJ whole genome shotgun (WGS) entry which is preliminary data.</text>
</comment>
<dbReference type="Proteomes" id="UP000263957">
    <property type="component" value="Unassembled WGS sequence"/>
</dbReference>
<evidence type="ECO:0000259" key="4">
    <source>
        <dbReference type="PROSITE" id="PS01124"/>
    </source>
</evidence>
<dbReference type="InterPro" id="IPR020449">
    <property type="entry name" value="Tscrpt_reg_AraC-type_HTH"/>
</dbReference>
<feature type="domain" description="HTH araC/xylS-type" evidence="4">
    <location>
        <begin position="188"/>
        <end position="289"/>
    </location>
</feature>
<dbReference type="EMBL" id="DMBR01000033">
    <property type="protein sequence ID" value="HAE93141.1"/>
    <property type="molecule type" value="Genomic_DNA"/>
</dbReference>
<dbReference type="PROSITE" id="PS01124">
    <property type="entry name" value="HTH_ARAC_FAMILY_2"/>
    <property type="match status" value="1"/>
</dbReference>
<proteinExistence type="predicted"/>
<evidence type="ECO:0000313" key="10">
    <source>
        <dbReference type="Proteomes" id="UP000263957"/>
    </source>
</evidence>
<dbReference type="AlphaFoldDB" id="A0A059DXP5"/>
<dbReference type="RefSeq" id="WP_051602864.1">
    <property type="nucleotide sequence ID" value="NZ_AWFH01000061.1"/>
</dbReference>
<dbReference type="InterPro" id="IPR009057">
    <property type="entry name" value="Homeodomain-like_sf"/>
</dbReference>
<protein>
    <submittedName>
        <fullName evidence="5">AraC family transcriptional regulator</fullName>
    </submittedName>
</protein>
<dbReference type="Pfam" id="PF12833">
    <property type="entry name" value="HTH_18"/>
    <property type="match status" value="1"/>
</dbReference>
<name>A0A059DXP5_9PROT</name>
<dbReference type="PANTHER" id="PTHR46796">
    <property type="entry name" value="HTH-TYPE TRANSCRIPTIONAL ACTIVATOR RHAS-RELATED"/>
    <property type="match status" value="1"/>
</dbReference>
<dbReference type="EMBL" id="DOGS01000159">
    <property type="protein sequence ID" value="HBQ48772.1"/>
    <property type="molecule type" value="Genomic_DNA"/>
</dbReference>
<evidence type="ECO:0000256" key="1">
    <source>
        <dbReference type="ARBA" id="ARBA00023015"/>
    </source>
</evidence>